<comment type="similarity">
    <text evidence="8">Belongs to the TDD superfamily. DTWD1 family.</text>
</comment>
<comment type="function">
    <text evidence="7">Catalyzes the formation of 3-(3-amino-3-carboxypropyl)uridine (acp3U) at position 20 in the D-loop of several cytoplasmic tRNAs (acp3U(20)).</text>
</comment>
<evidence type="ECO:0000256" key="3">
    <source>
        <dbReference type="ARBA" id="ARBA00022679"/>
    </source>
</evidence>
<evidence type="ECO:0000256" key="8">
    <source>
        <dbReference type="ARBA" id="ARBA00038290"/>
    </source>
</evidence>
<evidence type="ECO:0000256" key="2">
    <source>
        <dbReference type="ARBA" id="ARBA00012386"/>
    </source>
</evidence>
<dbReference type="PANTHER" id="PTHR15627:SF8">
    <property type="entry name" value="TRNA-URIDINE AMINOCARBOXYPROPYLTRANSFERASE 1"/>
    <property type="match status" value="1"/>
</dbReference>
<dbReference type="SMART" id="SM01144">
    <property type="entry name" value="DTW"/>
    <property type="match status" value="1"/>
</dbReference>
<gene>
    <name evidence="13" type="ORF">TGEB3V08_LOCUS7478</name>
</gene>
<accession>A0A7R9PN79</accession>
<dbReference type="Pfam" id="PF03942">
    <property type="entry name" value="DTW"/>
    <property type="match status" value="1"/>
</dbReference>
<evidence type="ECO:0000256" key="5">
    <source>
        <dbReference type="ARBA" id="ARBA00022694"/>
    </source>
</evidence>
<keyword evidence="4" id="KW-0949">S-adenosyl-L-methionine</keyword>
<dbReference type="AlphaFoldDB" id="A0A7R9PN79"/>
<dbReference type="EMBL" id="OE842397">
    <property type="protein sequence ID" value="CAD7599905.1"/>
    <property type="molecule type" value="Genomic_DNA"/>
</dbReference>
<sequence>MNPKHDLLNDYEPFKNLKIDDWTILNDIDQRSLCQVCKKSRKYFCYTCYVPVNELRGRIPNVKVVIHSVCFYFQLPIKIDIIKHCREIDGKSTAAHVALLAPDDVNVYTYPCIPDYDHSERVVLVYPGNGATSLENLCNIFRILGAKIKHVGPCMCRETEPSPKKVHMAQELPISRAVFIDSTWNQSRGIYKDQRLRALPCVVLESRVSQFWRHQKNSPRWYLATVEAVYQLLVELHTATTKDEEYQGQYDNLLFLFHYMYSKIHDLYKHEDLQAYKRPLK</sequence>
<evidence type="ECO:0000256" key="4">
    <source>
        <dbReference type="ARBA" id="ARBA00022691"/>
    </source>
</evidence>
<protein>
    <recommendedName>
        <fullName evidence="9">tRNA-uridine aminocarboxypropyltransferase 1</fullName>
        <ecNumber evidence="2">2.5.1.25</ecNumber>
    </recommendedName>
    <alternativeName>
        <fullName evidence="10">DTW domain-containing protein 1</fullName>
    </alternativeName>
</protein>
<dbReference type="PANTHER" id="PTHR15627">
    <property type="entry name" value="NATURAL KILLER CELL-SPECIFIC ANTIGEN KLIP1"/>
    <property type="match status" value="1"/>
</dbReference>
<dbReference type="GO" id="GO:0006400">
    <property type="term" value="P:tRNA modification"/>
    <property type="evidence" value="ECO:0007669"/>
    <property type="project" value="TreeGrafter"/>
</dbReference>
<feature type="domain" description="DTW" evidence="12">
    <location>
        <begin position="41"/>
        <end position="269"/>
    </location>
</feature>
<keyword evidence="6" id="KW-0539">Nucleus</keyword>
<evidence type="ECO:0000259" key="12">
    <source>
        <dbReference type="SMART" id="SM01144"/>
    </source>
</evidence>
<evidence type="ECO:0000256" key="1">
    <source>
        <dbReference type="ARBA" id="ARBA00004123"/>
    </source>
</evidence>
<evidence type="ECO:0000313" key="13">
    <source>
        <dbReference type="EMBL" id="CAD7599905.1"/>
    </source>
</evidence>
<organism evidence="13">
    <name type="scientific">Timema genevievae</name>
    <name type="common">Walking stick</name>
    <dbReference type="NCBI Taxonomy" id="629358"/>
    <lineage>
        <taxon>Eukaryota</taxon>
        <taxon>Metazoa</taxon>
        <taxon>Ecdysozoa</taxon>
        <taxon>Arthropoda</taxon>
        <taxon>Hexapoda</taxon>
        <taxon>Insecta</taxon>
        <taxon>Pterygota</taxon>
        <taxon>Neoptera</taxon>
        <taxon>Polyneoptera</taxon>
        <taxon>Phasmatodea</taxon>
        <taxon>Timematodea</taxon>
        <taxon>Timematoidea</taxon>
        <taxon>Timematidae</taxon>
        <taxon>Timema</taxon>
    </lineage>
</organism>
<name>A0A7R9PN79_TIMGE</name>
<evidence type="ECO:0000256" key="11">
    <source>
        <dbReference type="ARBA" id="ARBA00048718"/>
    </source>
</evidence>
<proteinExistence type="inferred from homology"/>
<dbReference type="InterPro" id="IPR005636">
    <property type="entry name" value="DTW"/>
</dbReference>
<comment type="catalytic activity">
    <reaction evidence="11">
        <text>a uridine in tRNA + S-adenosyl-L-methionine = a 3-[(3S)-3-amino-3-carboxypropyl]uridine in tRNA + S-methyl-5'-thioadenosine + H(+)</text>
        <dbReference type="Rhea" id="RHEA:62432"/>
        <dbReference type="Rhea" id="RHEA-COMP:13339"/>
        <dbReference type="Rhea" id="RHEA-COMP:16092"/>
        <dbReference type="ChEBI" id="CHEBI:15378"/>
        <dbReference type="ChEBI" id="CHEBI:17509"/>
        <dbReference type="ChEBI" id="CHEBI:59789"/>
        <dbReference type="ChEBI" id="CHEBI:65315"/>
        <dbReference type="ChEBI" id="CHEBI:82930"/>
        <dbReference type="EC" id="2.5.1.25"/>
    </reaction>
</comment>
<evidence type="ECO:0000256" key="7">
    <source>
        <dbReference type="ARBA" id="ARBA00037050"/>
    </source>
</evidence>
<reference evidence="13" key="1">
    <citation type="submission" date="2020-11" db="EMBL/GenBank/DDBJ databases">
        <authorList>
            <person name="Tran Van P."/>
        </authorList>
    </citation>
    <scope>NUCLEOTIDE SEQUENCE</scope>
</reference>
<keyword evidence="5" id="KW-0819">tRNA processing</keyword>
<comment type="subcellular location">
    <subcellularLocation>
        <location evidence="1">Nucleus</location>
    </subcellularLocation>
</comment>
<dbReference type="InterPro" id="IPR051521">
    <property type="entry name" value="tRNA_Mod/Golgi_Maint"/>
</dbReference>
<evidence type="ECO:0000256" key="6">
    <source>
        <dbReference type="ARBA" id="ARBA00023242"/>
    </source>
</evidence>
<evidence type="ECO:0000256" key="10">
    <source>
        <dbReference type="ARBA" id="ARBA00042508"/>
    </source>
</evidence>
<dbReference type="GO" id="GO:0005634">
    <property type="term" value="C:nucleus"/>
    <property type="evidence" value="ECO:0007669"/>
    <property type="project" value="UniProtKB-SubCell"/>
</dbReference>
<dbReference type="GO" id="GO:0016432">
    <property type="term" value="F:tRNA-uridine aminocarboxypropyltransferase activity"/>
    <property type="evidence" value="ECO:0007669"/>
    <property type="project" value="UniProtKB-EC"/>
</dbReference>
<dbReference type="EC" id="2.5.1.25" evidence="2"/>
<keyword evidence="3" id="KW-0808">Transferase</keyword>
<evidence type="ECO:0000256" key="9">
    <source>
        <dbReference type="ARBA" id="ARBA00039242"/>
    </source>
</evidence>